<sequence>MAQGEFHSFRQRRWKRGWECFVRDEDERPKVVYNEFSDDIPVISLAGIDEEGEGAGGLRFSGVSRRREEWGIFQVVEHGVDAGLIREMTHPPGSFFVVARGETRYDMSGGNKGGYVVSSHLQGSGSRLAELDVLYPITARDYSRWPEKPVGGRAVAEEYSTRLMDLAQAPRRDLGGDGP</sequence>
<proteinExistence type="predicted"/>
<evidence type="ECO:0000313" key="1">
    <source>
        <dbReference type="EMBL" id="KAG0453042.1"/>
    </source>
</evidence>
<dbReference type="AlphaFoldDB" id="A0A835PMU5"/>
<gene>
    <name evidence="1" type="ORF">HPP92_025706</name>
</gene>
<dbReference type="InterPro" id="IPR027443">
    <property type="entry name" value="IPNS-like_sf"/>
</dbReference>
<comment type="caution">
    <text evidence="1">The sequence shown here is derived from an EMBL/GenBank/DDBJ whole genome shotgun (WGS) entry which is preliminary data.</text>
</comment>
<dbReference type="Gene3D" id="2.60.120.330">
    <property type="entry name" value="B-lactam Antibiotic, Isopenicillin N Synthase, Chain"/>
    <property type="match status" value="1"/>
</dbReference>
<reference evidence="1 2" key="1">
    <citation type="journal article" date="2020" name="Nat. Food">
        <title>A phased Vanilla planifolia genome enables genetic improvement of flavour and production.</title>
        <authorList>
            <person name="Hasing T."/>
            <person name="Tang H."/>
            <person name="Brym M."/>
            <person name="Khazi F."/>
            <person name="Huang T."/>
            <person name="Chambers A.H."/>
        </authorList>
    </citation>
    <scope>NUCLEOTIDE SEQUENCE [LARGE SCALE GENOMIC DNA]</scope>
    <source>
        <tissue evidence="1">Leaf</tissue>
    </source>
</reference>
<accession>A0A835PMU5</accession>
<evidence type="ECO:0000313" key="2">
    <source>
        <dbReference type="Proteomes" id="UP000636800"/>
    </source>
</evidence>
<protein>
    <submittedName>
        <fullName evidence="1">Uncharacterized protein</fullName>
    </submittedName>
</protein>
<dbReference type="EMBL" id="JADCNL010000014">
    <property type="protein sequence ID" value="KAG0453042.1"/>
    <property type="molecule type" value="Genomic_DNA"/>
</dbReference>
<dbReference type="SUPFAM" id="SSF51197">
    <property type="entry name" value="Clavaminate synthase-like"/>
    <property type="match status" value="1"/>
</dbReference>
<name>A0A835PMU5_VANPL</name>
<organism evidence="1 2">
    <name type="scientific">Vanilla planifolia</name>
    <name type="common">Vanilla</name>
    <dbReference type="NCBI Taxonomy" id="51239"/>
    <lineage>
        <taxon>Eukaryota</taxon>
        <taxon>Viridiplantae</taxon>
        <taxon>Streptophyta</taxon>
        <taxon>Embryophyta</taxon>
        <taxon>Tracheophyta</taxon>
        <taxon>Spermatophyta</taxon>
        <taxon>Magnoliopsida</taxon>
        <taxon>Liliopsida</taxon>
        <taxon>Asparagales</taxon>
        <taxon>Orchidaceae</taxon>
        <taxon>Vanilloideae</taxon>
        <taxon>Vanilleae</taxon>
        <taxon>Vanilla</taxon>
    </lineage>
</organism>
<keyword evidence="2" id="KW-1185">Reference proteome</keyword>
<dbReference type="OrthoDB" id="276685at2759"/>
<dbReference type="Proteomes" id="UP000636800">
    <property type="component" value="Unassembled WGS sequence"/>
</dbReference>